<dbReference type="InterPro" id="IPR005467">
    <property type="entry name" value="His_kinase_dom"/>
</dbReference>
<evidence type="ECO:0000256" key="7">
    <source>
        <dbReference type="ARBA" id="ARBA00022840"/>
    </source>
</evidence>
<dbReference type="InterPro" id="IPR003661">
    <property type="entry name" value="HisK_dim/P_dom"/>
</dbReference>
<evidence type="ECO:0000256" key="2">
    <source>
        <dbReference type="ARBA" id="ARBA00012438"/>
    </source>
</evidence>
<dbReference type="STRING" id="926559.JoomaDRAFT_0789"/>
<dbReference type="OrthoDB" id="9815750at2"/>
<protein>
    <recommendedName>
        <fullName evidence="2">histidine kinase</fullName>
        <ecNumber evidence="2">2.7.13.3</ecNumber>
    </recommendedName>
</protein>
<dbReference type="InterPro" id="IPR036097">
    <property type="entry name" value="HisK_dim/P_sf"/>
</dbReference>
<dbReference type="HOGENOM" id="CLU_039822_0_0_10"/>
<dbReference type="Gene3D" id="3.30.565.10">
    <property type="entry name" value="Histidine kinase-like ATPase, C-terminal domain"/>
    <property type="match status" value="1"/>
</dbReference>
<sequence length="380" mass="43486">MKKATRWILIMSSFVIVISILWNTYVFFQKFKEEERTKMKIWAEALGEFLQTTDLDRDLGNLTLAVIKNNTSTPMIYMGKNGEVRSNNLPEEKANDSIYIRNKVRQFVSENAPIEVTFRAEEYGTLYYGNSDVLNNLKYYPIALILIIVFFGGTVYFFYQISKVADQNKLWAGMAKETAHQIGTPLSSLLGWAELLKSENVNPTITQEIEKDIDRLSTITERFSKIGSVPKLERLDVISETKNTFDYIQARSSKLVDFHFKAPAKEIYSLVNPQLYSWTIENLIINSIDAMKGKGKLEIEIFEDKKTVKINVIDTGKGIMKSDFYKIFEPGYTTKKRGWGLGLSLVRRIIEDYHDGKVKVLNSVLGKGSTIQVTLKTEEP</sequence>
<evidence type="ECO:0000256" key="9">
    <source>
        <dbReference type="SAM" id="Phobius"/>
    </source>
</evidence>
<dbReference type="PANTHER" id="PTHR43065">
    <property type="entry name" value="SENSOR HISTIDINE KINASE"/>
    <property type="match status" value="1"/>
</dbReference>
<evidence type="ECO:0000256" key="6">
    <source>
        <dbReference type="ARBA" id="ARBA00022777"/>
    </source>
</evidence>
<dbReference type="Gene3D" id="1.10.287.130">
    <property type="match status" value="1"/>
</dbReference>
<evidence type="ECO:0000256" key="4">
    <source>
        <dbReference type="ARBA" id="ARBA00022679"/>
    </source>
</evidence>
<dbReference type="Proteomes" id="UP000004690">
    <property type="component" value="Unassembled WGS sequence"/>
</dbReference>
<feature type="domain" description="Histidine kinase" evidence="10">
    <location>
        <begin position="177"/>
        <end position="379"/>
    </location>
</feature>
<keyword evidence="9" id="KW-0472">Membrane</keyword>
<evidence type="ECO:0000256" key="1">
    <source>
        <dbReference type="ARBA" id="ARBA00000085"/>
    </source>
</evidence>
<keyword evidence="3" id="KW-0597">Phosphoprotein</keyword>
<keyword evidence="9" id="KW-1133">Transmembrane helix</keyword>
<organism evidence="11 12">
    <name type="scientific">Galbibacter orientalis DSM 19592</name>
    <dbReference type="NCBI Taxonomy" id="926559"/>
    <lineage>
        <taxon>Bacteria</taxon>
        <taxon>Pseudomonadati</taxon>
        <taxon>Bacteroidota</taxon>
        <taxon>Flavobacteriia</taxon>
        <taxon>Flavobacteriales</taxon>
        <taxon>Flavobacteriaceae</taxon>
        <taxon>Galbibacter</taxon>
    </lineage>
</organism>
<comment type="catalytic activity">
    <reaction evidence="1">
        <text>ATP + protein L-histidine = ADP + protein N-phospho-L-histidine.</text>
        <dbReference type="EC" id="2.7.13.3"/>
    </reaction>
</comment>
<dbReference type="RefSeq" id="WP_008610866.1">
    <property type="nucleotide sequence ID" value="NZ_JH651379.1"/>
</dbReference>
<dbReference type="CDD" id="cd00082">
    <property type="entry name" value="HisKA"/>
    <property type="match status" value="1"/>
</dbReference>
<keyword evidence="6 11" id="KW-0418">Kinase</keyword>
<dbReference type="Pfam" id="PF02518">
    <property type="entry name" value="HATPase_c"/>
    <property type="match status" value="1"/>
</dbReference>
<dbReference type="Pfam" id="PF00512">
    <property type="entry name" value="HisKA"/>
    <property type="match status" value="1"/>
</dbReference>
<keyword evidence="4" id="KW-0808">Transferase</keyword>
<dbReference type="PRINTS" id="PR00344">
    <property type="entry name" value="BCTRLSENSOR"/>
</dbReference>
<dbReference type="EMBL" id="JH651379">
    <property type="protein sequence ID" value="EIJ37820.1"/>
    <property type="molecule type" value="Genomic_DNA"/>
</dbReference>
<reference evidence="11 12" key="1">
    <citation type="submission" date="2012-02" db="EMBL/GenBank/DDBJ databases">
        <title>Improved High-Quality Draft genome of Joostella marina DSM 19592.</title>
        <authorList>
            <consortium name="US DOE Joint Genome Institute (JGI-PGF)"/>
            <person name="Lucas S."/>
            <person name="Copeland A."/>
            <person name="Lapidus A."/>
            <person name="Bruce D."/>
            <person name="Goodwin L."/>
            <person name="Pitluck S."/>
            <person name="Peters L."/>
            <person name="Chertkov O."/>
            <person name="Ovchinnikova G."/>
            <person name="Kyrpides N."/>
            <person name="Mavromatis K."/>
            <person name="Detter J.C."/>
            <person name="Han C."/>
            <person name="Land M."/>
            <person name="Hauser L."/>
            <person name="Markowitz V."/>
            <person name="Cheng J.-F."/>
            <person name="Hugenholtz P."/>
            <person name="Woyke T."/>
            <person name="Wu D."/>
            <person name="Tindall B."/>
            <person name="Brambilla E."/>
            <person name="Klenk H.-P."/>
            <person name="Eisen J.A."/>
        </authorList>
    </citation>
    <scope>NUCLEOTIDE SEQUENCE [LARGE SCALE GENOMIC DNA]</scope>
    <source>
        <strain evidence="11 12">DSM 19592</strain>
    </source>
</reference>
<dbReference type="AlphaFoldDB" id="I3C2H7"/>
<dbReference type="InterPro" id="IPR036890">
    <property type="entry name" value="HATPase_C_sf"/>
</dbReference>
<dbReference type="EC" id="2.7.13.3" evidence="2"/>
<feature type="transmembrane region" description="Helical" evidence="9">
    <location>
        <begin position="139"/>
        <end position="159"/>
    </location>
</feature>
<dbReference type="GO" id="GO:0005524">
    <property type="term" value="F:ATP binding"/>
    <property type="evidence" value="ECO:0007669"/>
    <property type="project" value="UniProtKB-KW"/>
</dbReference>
<evidence type="ECO:0000313" key="12">
    <source>
        <dbReference type="Proteomes" id="UP000004690"/>
    </source>
</evidence>
<dbReference type="SUPFAM" id="SSF55874">
    <property type="entry name" value="ATPase domain of HSP90 chaperone/DNA topoisomerase II/histidine kinase"/>
    <property type="match status" value="1"/>
</dbReference>
<feature type="transmembrane region" description="Helical" evidence="9">
    <location>
        <begin position="7"/>
        <end position="28"/>
    </location>
</feature>
<evidence type="ECO:0000259" key="10">
    <source>
        <dbReference type="PROSITE" id="PS50109"/>
    </source>
</evidence>
<evidence type="ECO:0000313" key="11">
    <source>
        <dbReference type="EMBL" id="EIJ37820.1"/>
    </source>
</evidence>
<dbReference type="PROSITE" id="PS50109">
    <property type="entry name" value="HIS_KIN"/>
    <property type="match status" value="1"/>
</dbReference>
<dbReference type="SUPFAM" id="SSF47384">
    <property type="entry name" value="Homodimeric domain of signal transducing histidine kinase"/>
    <property type="match status" value="1"/>
</dbReference>
<evidence type="ECO:0000256" key="8">
    <source>
        <dbReference type="ARBA" id="ARBA00023012"/>
    </source>
</evidence>
<dbReference type="PANTHER" id="PTHR43065:SF10">
    <property type="entry name" value="PEROXIDE STRESS-ACTIVATED HISTIDINE KINASE MAK3"/>
    <property type="match status" value="1"/>
</dbReference>
<name>I3C2H7_9FLAO</name>
<keyword evidence="9" id="KW-0812">Transmembrane</keyword>
<dbReference type="eggNOG" id="COG5000">
    <property type="taxonomic scope" value="Bacteria"/>
</dbReference>
<evidence type="ECO:0000256" key="3">
    <source>
        <dbReference type="ARBA" id="ARBA00022553"/>
    </source>
</evidence>
<proteinExistence type="predicted"/>
<gene>
    <name evidence="11" type="ORF">JoomaDRAFT_0789</name>
</gene>
<keyword evidence="7" id="KW-0067">ATP-binding</keyword>
<dbReference type="GO" id="GO:0000155">
    <property type="term" value="F:phosphorelay sensor kinase activity"/>
    <property type="evidence" value="ECO:0007669"/>
    <property type="project" value="InterPro"/>
</dbReference>
<dbReference type="SMART" id="SM00387">
    <property type="entry name" value="HATPase_c"/>
    <property type="match status" value="1"/>
</dbReference>
<keyword evidence="12" id="KW-1185">Reference proteome</keyword>
<dbReference type="InterPro" id="IPR003594">
    <property type="entry name" value="HATPase_dom"/>
</dbReference>
<keyword evidence="8" id="KW-0902">Two-component regulatory system</keyword>
<keyword evidence="5" id="KW-0547">Nucleotide-binding</keyword>
<accession>I3C2H7</accession>
<dbReference type="InterPro" id="IPR004358">
    <property type="entry name" value="Sig_transdc_His_kin-like_C"/>
</dbReference>
<evidence type="ECO:0000256" key="5">
    <source>
        <dbReference type="ARBA" id="ARBA00022741"/>
    </source>
</evidence>